<dbReference type="Gene3D" id="2.40.50.90">
    <property type="match status" value="1"/>
</dbReference>
<name>A0A5P3AJJ8_9RHOB</name>
<evidence type="ECO:0000313" key="2">
    <source>
        <dbReference type="Proteomes" id="UP000325785"/>
    </source>
</evidence>
<dbReference type="EMBL" id="CP031598">
    <property type="protein sequence ID" value="QEW29431.1"/>
    <property type="molecule type" value="Genomic_DNA"/>
</dbReference>
<organism evidence="1 2">
    <name type="scientific">Roseovarius indicus</name>
    <dbReference type="NCBI Taxonomy" id="540747"/>
    <lineage>
        <taxon>Bacteria</taxon>
        <taxon>Pseudomonadati</taxon>
        <taxon>Pseudomonadota</taxon>
        <taxon>Alphaproteobacteria</taxon>
        <taxon>Rhodobacterales</taxon>
        <taxon>Roseobacteraceae</taxon>
        <taxon>Roseovarius</taxon>
    </lineage>
</organism>
<accession>A0A5P3AJJ8</accession>
<sequence length="191" mass="20167">MPGHISAEEVTYLDGMLFLLRPSPSSVLGRIISSVRSAILVGLALVTVPYLSAWYEPRQGATSVHTVANQPSGNALRGGDALAGIRPVSREEGLALNGKRLAGQVTHVRDGDTVEIAGVPVRIANLDCAEKGTSEGERATRVMLRLASAGPLACNLTGKRSHDREVGTCKMADGRDIGQLLISEGVCGRWQ</sequence>
<dbReference type="RefSeq" id="WP_057817620.1">
    <property type="nucleotide sequence ID" value="NZ_CAXRJZ010000037.1"/>
</dbReference>
<dbReference type="InterPro" id="IPR035437">
    <property type="entry name" value="SNase_OB-fold_sf"/>
</dbReference>
<dbReference type="Proteomes" id="UP000325785">
    <property type="component" value="Chromosome"/>
</dbReference>
<protein>
    <submittedName>
        <fullName evidence="1">Succinoglycan biosynthesis protein ExoI</fullName>
    </submittedName>
</protein>
<evidence type="ECO:0000313" key="1">
    <source>
        <dbReference type="EMBL" id="QEW29431.1"/>
    </source>
</evidence>
<dbReference type="SUPFAM" id="SSF50199">
    <property type="entry name" value="Staphylococcal nuclease"/>
    <property type="match status" value="1"/>
</dbReference>
<dbReference type="KEGG" id="rid:RIdsm_05275"/>
<proteinExistence type="predicted"/>
<gene>
    <name evidence="1" type="primary">exoI</name>
    <name evidence="1" type="ORF">RIdsm_05275</name>
</gene>
<dbReference type="AlphaFoldDB" id="A0A5P3AJJ8"/>
<dbReference type="OrthoDB" id="9805504at2"/>
<reference evidence="1 2" key="1">
    <citation type="submission" date="2018-08" db="EMBL/GenBank/DDBJ databases">
        <title>Genetic Globetrotter - A new plasmid hitch-hiking vast phylogenetic and geographic distances.</title>
        <authorList>
            <person name="Vollmers J."/>
            <person name="Petersen J."/>
        </authorList>
    </citation>
    <scope>NUCLEOTIDE SEQUENCE [LARGE SCALE GENOMIC DNA]</scope>
    <source>
        <strain evidence="1 2">DSM 26383</strain>
    </source>
</reference>